<reference evidence="1" key="1">
    <citation type="submission" date="2014-11" db="EMBL/GenBank/DDBJ databases">
        <authorList>
            <person name="Amaro Gonzalez C."/>
        </authorList>
    </citation>
    <scope>NUCLEOTIDE SEQUENCE</scope>
</reference>
<name>A0A0E9VIC6_ANGAN</name>
<evidence type="ECO:0000313" key="1">
    <source>
        <dbReference type="EMBL" id="JAH77195.1"/>
    </source>
</evidence>
<dbReference type="EMBL" id="GBXM01031382">
    <property type="protein sequence ID" value="JAH77195.1"/>
    <property type="molecule type" value="Transcribed_RNA"/>
</dbReference>
<proteinExistence type="predicted"/>
<organism evidence="1">
    <name type="scientific">Anguilla anguilla</name>
    <name type="common">European freshwater eel</name>
    <name type="synonym">Muraena anguilla</name>
    <dbReference type="NCBI Taxonomy" id="7936"/>
    <lineage>
        <taxon>Eukaryota</taxon>
        <taxon>Metazoa</taxon>
        <taxon>Chordata</taxon>
        <taxon>Craniata</taxon>
        <taxon>Vertebrata</taxon>
        <taxon>Euteleostomi</taxon>
        <taxon>Actinopterygii</taxon>
        <taxon>Neopterygii</taxon>
        <taxon>Teleostei</taxon>
        <taxon>Anguilliformes</taxon>
        <taxon>Anguillidae</taxon>
        <taxon>Anguilla</taxon>
    </lineage>
</organism>
<accession>A0A0E9VIC6</accession>
<reference evidence="1" key="2">
    <citation type="journal article" date="2015" name="Fish Shellfish Immunol.">
        <title>Early steps in the European eel (Anguilla anguilla)-Vibrio vulnificus interaction in the gills: Role of the RtxA13 toxin.</title>
        <authorList>
            <person name="Callol A."/>
            <person name="Pajuelo D."/>
            <person name="Ebbesson L."/>
            <person name="Teles M."/>
            <person name="MacKenzie S."/>
            <person name="Amaro C."/>
        </authorList>
    </citation>
    <scope>NUCLEOTIDE SEQUENCE</scope>
</reference>
<protein>
    <submittedName>
        <fullName evidence="1">Uncharacterized protein</fullName>
    </submittedName>
</protein>
<sequence>MFSLFIWQKQKERRKAPGTMLHRLKTKSVQN</sequence>
<dbReference type="AlphaFoldDB" id="A0A0E9VIC6"/>